<accession>A0A0K0F9H7</accession>
<evidence type="ECO:0000313" key="3">
    <source>
        <dbReference type="WBParaSite" id="SVE_0547800.1"/>
    </source>
</evidence>
<dbReference type="WBParaSite" id="SVE_0547800.1">
    <property type="protein sequence ID" value="SVE_0547800.1"/>
    <property type="gene ID" value="SVE_0547800"/>
</dbReference>
<protein>
    <submittedName>
        <fullName evidence="3">Apple domain-containing protein</fullName>
    </submittedName>
</protein>
<feature type="transmembrane region" description="Helical" evidence="1">
    <location>
        <begin position="7"/>
        <end position="29"/>
    </location>
</feature>
<keyword evidence="1" id="KW-1133">Transmembrane helix</keyword>
<organism evidence="2 3">
    <name type="scientific">Strongyloides venezuelensis</name>
    <name type="common">Threadworm</name>
    <dbReference type="NCBI Taxonomy" id="75913"/>
    <lineage>
        <taxon>Eukaryota</taxon>
        <taxon>Metazoa</taxon>
        <taxon>Ecdysozoa</taxon>
        <taxon>Nematoda</taxon>
        <taxon>Chromadorea</taxon>
        <taxon>Rhabditida</taxon>
        <taxon>Tylenchina</taxon>
        <taxon>Panagrolaimomorpha</taxon>
        <taxon>Strongyloidoidea</taxon>
        <taxon>Strongyloididae</taxon>
        <taxon>Strongyloides</taxon>
    </lineage>
</organism>
<name>A0A0K0F9H7_STRVS</name>
<reference evidence="2" key="1">
    <citation type="submission" date="2014-07" db="EMBL/GenBank/DDBJ databases">
        <authorList>
            <person name="Martin A.A"/>
            <person name="De Silva N."/>
        </authorList>
    </citation>
    <scope>NUCLEOTIDE SEQUENCE</scope>
</reference>
<keyword evidence="1" id="KW-0812">Transmembrane</keyword>
<reference evidence="3" key="2">
    <citation type="submission" date="2015-08" db="UniProtKB">
        <authorList>
            <consortium name="WormBaseParasite"/>
        </authorList>
    </citation>
    <scope>IDENTIFICATION</scope>
</reference>
<keyword evidence="2" id="KW-1185">Reference proteome</keyword>
<evidence type="ECO:0000256" key="1">
    <source>
        <dbReference type="SAM" id="Phobius"/>
    </source>
</evidence>
<evidence type="ECO:0000313" key="2">
    <source>
        <dbReference type="Proteomes" id="UP000035680"/>
    </source>
</evidence>
<dbReference type="Proteomes" id="UP000035680">
    <property type="component" value="Unassembled WGS sequence"/>
</dbReference>
<keyword evidence="1" id="KW-0472">Membrane</keyword>
<sequence>MLHYICINVSCVLILYIITCSSIILSISIKVDEKDIGKRVTKRQVECLQRCQRIFERMLQKEGTNVESINKLITISDTFKNITNNRNICWESMDLTDCLKHCSGIGGSVSVNWLDFVIHPTTRVSTLAIPKYIVKQLPWFKPLLKRCLPYVESQKSNFLCISKYRSFMGIKCSAYKKEAETQYKNIKTQKEYIETCRFIHYHQNCLSTTVLEYCPNARRLFNSQTIRKYFLSHMLPDNDLRFDDEFLDNCKLKQKEFENVQFDEEEKIEDMIITTTIDPQIHKITTKRSTEIFLSTGSLEDIPPKFAEDNYGRYSVYLKNTTPFSNKYTSTQSSREKYVGGFTDDQEVKPLLYEIGSGSIVNNIEDNQNKSFKLLIDNKSNDDIFSHDKPILDGKVYIKKIRHFGESKKDPDFDMQDTEIKNITFEEIKKHSTINNEDRFTSYDYTPHNNIFKKKENIDLEESIISDPESFAVFVCICVFLFALLFYLILLCCRKRCNKNVRCGR</sequence>
<dbReference type="AlphaFoldDB" id="A0A0K0F9H7"/>
<proteinExistence type="predicted"/>
<feature type="transmembrane region" description="Helical" evidence="1">
    <location>
        <begin position="471"/>
        <end position="492"/>
    </location>
</feature>